<evidence type="ECO:0000256" key="1">
    <source>
        <dbReference type="SAM" id="MobiDB-lite"/>
    </source>
</evidence>
<dbReference type="AlphaFoldDB" id="A0A6C0IHC0"/>
<proteinExistence type="predicted"/>
<accession>A0A6C0IHC0</accession>
<organism evidence="2">
    <name type="scientific">viral metagenome</name>
    <dbReference type="NCBI Taxonomy" id="1070528"/>
    <lineage>
        <taxon>unclassified sequences</taxon>
        <taxon>metagenomes</taxon>
        <taxon>organismal metagenomes</taxon>
    </lineage>
</organism>
<evidence type="ECO:0000313" key="2">
    <source>
        <dbReference type="EMBL" id="QHT92534.1"/>
    </source>
</evidence>
<sequence>MSSVIQPKQVTPLPIGPGGNNSIKNQMNDTNTQLAMMSVQINADKKFDPPVPKSVTKQVIQGFCSGANDIPTVLSIIGSICIVYGMVAK</sequence>
<dbReference type="EMBL" id="MN740188">
    <property type="protein sequence ID" value="QHT92534.1"/>
    <property type="molecule type" value="Genomic_DNA"/>
</dbReference>
<reference evidence="2" key="1">
    <citation type="journal article" date="2020" name="Nature">
        <title>Giant virus diversity and host interactions through global metagenomics.</title>
        <authorList>
            <person name="Schulz F."/>
            <person name="Roux S."/>
            <person name="Paez-Espino D."/>
            <person name="Jungbluth S."/>
            <person name="Walsh D.A."/>
            <person name="Denef V.J."/>
            <person name="McMahon K.D."/>
            <person name="Konstantinidis K.T."/>
            <person name="Eloe-Fadrosh E.A."/>
            <person name="Kyrpides N.C."/>
            <person name="Woyke T."/>
        </authorList>
    </citation>
    <scope>NUCLEOTIDE SEQUENCE</scope>
    <source>
        <strain evidence="2">GVMAG-M-3300023184-88</strain>
    </source>
</reference>
<name>A0A6C0IHC0_9ZZZZ</name>
<protein>
    <submittedName>
        <fullName evidence="2">Uncharacterized protein</fullName>
    </submittedName>
</protein>
<feature type="region of interest" description="Disordered" evidence="1">
    <location>
        <begin position="1"/>
        <end position="27"/>
    </location>
</feature>